<evidence type="ECO:0000256" key="7">
    <source>
        <dbReference type="SAM" id="Phobius"/>
    </source>
</evidence>
<feature type="transmembrane region" description="Helical" evidence="7">
    <location>
        <begin position="226"/>
        <end position="244"/>
    </location>
</feature>
<dbReference type="EMBL" id="FXXP01000005">
    <property type="protein sequence ID" value="SMX30452.1"/>
    <property type="molecule type" value="Genomic_DNA"/>
</dbReference>
<proteinExistence type="inferred from homology"/>
<evidence type="ECO:0000256" key="6">
    <source>
        <dbReference type="ARBA" id="ARBA00023136"/>
    </source>
</evidence>
<reference evidence="10" key="1">
    <citation type="submission" date="2017-05" db="EMBL/GenBank/DDBJ databases">
        <authorList>
            <person name="Rodrigo-Torres L."/>
            <person name="Arahal R. D."/>
            <person name="Lucena T."/>
        </authorList>
    </citation>
    <scope>NUCLEOTIDE SEQUENCE [LARGE SCALE GENOMIC DNA]</scope>
    <source>
        <strain evidence="10">CECT 8649</strain>
    </source>
</reference>
<dbReference type="GO" id="GO:0005886">
    <property type="term" value="C:plasma membrane"/>
    <property type="evidence" value="ECO:0007669"/>
    <property type="project" value="UniProtKB-SubCell"/>
</dbReference>
<evidence type="ECO:0000313" key="9">
    <source>
        <dbReference type="EMBL" id="SMX30452.1"/>
    </source>
</evidence>
<name>A0A238JKJ3_9RHOB</name>
<dbReference type="InterPro" id="IPR003004">
    <property type="entry name" value="GspF/PilC"/>
</dbReference>
<keyword evidence="4 7" id="KW-0812">Transmembrane</keyword>
<feature type="transmembrane region" description="Helical" evidence="7">
    <location>
        <begin position="172"/>
        <end position="195"/>
    </location>
</feature>
<dbReference type="RefSeq" id="WP_099249544.1">
    <property type="nucleotide sequence ID" value="NZ_FXXP01000005.1"/>
</dbReference>
<organism evidence="9 10">
    <name type="scientific">Pelagimonas phthalicica</name>
    <dbReference type="NCBI Taxonomy" id="1037362"/>
    <lineage>
        <taxon>Bacteria</taxon>
        <taxon>Pseudomonadati</taxon>
        <taxon>Pseudomonadota</taxon>
        <taxon>Alphaproteobacteria</taxon>
        <taxon>Rhodobacterales</taxon>
        <taxon>Roseobacteraceae</taxon>
        <taxon>Pelagimonas</taxon>
    </lineage>
</organism>
<evidence type="ECO:0000256" key="1">
    <source>
        <dbReference type="ARBA" id="ARBA00004651"/>
    </source>
</evidence>
<feature type="domain" description="Type II secretion system protein GspF" evidence="8">
    <location>
        <begin position="76"/>
        <end position="196"/>
    </location>
</feature>
<dbReference type="PANTHER" id="PTHR30012:SF0">
    <property type="entry name" value="TYPE II SECRETION SYSTEM PROTEIN F-RELATED"/>
    <property type="match status" value="1"/>
</dbReference>
<evidence type="ECO:0000256" key="5">
    <source>
        <dbReference type="ARBA" id="ARBA00022989"/>
    </source>
</evidence>
<keyword evidence="6 7" id="KW-0472">Membrane</keyword>
<keyword evidence="5 7" id="KW-1133">Transmembrane helix</keyword>
<evidence type="ECO:0000256" key="4">
    <source>
        <dbReference type="ARBA" id="ARBA00022692"/>
    </source>
</evidence>
<feature type="domain" description="Type II secretion system protein GspF" evidence="8">
    <location>
        <begin position="275"/>
        <end position="393"/>
    </location>
</feature>
<dbReference type="OrthoDB" id="9805682at2"/>
<dbReference type="Proteomes" id="UP000225972">
    <property type="component" value="Unassembled WGS sequence"/>
</dbReference>
<dbReference type="Gene3D" id="1.20.81.30">
    <property type="entry name" value="Type II secretion system (T2SS), domain F"/>
    <property type="match status" value="2"/>
</dbReference>
<sequence length="405" mass="42861">MPRFAYSAYDPSGKIIHGELTSASELEALDSLAAKGLTPVQVSAGGSALPWYQREFSLSGTSGALKPAAIERFFNGFSALLSSSFPLVNALKYSAEQAQDPATRRALSRLGDSIENGASLQAAMAEIDPAFPPRLQTLVGVGESSNTLAEVSARIAAMLASQARMRRELRSALIYPAILLVMSALVLGLIVFYLVPTLEPVFRSAQAPLPLPLQLMSGFRQTVLDAWPLLLGLFAALLVLGFALRTHMQRGLAALATRLPVIGPFLRQRATLDICQSLSLMLGSGATLSQALTTAEQSSLNPAYTALLAQASERITSGGTLSQTLLGNPLIDQMTATLLQAGEEADRLPQVLDTATADLSDRTSRTLAQLIQMLTPVLTLLIGFSVGAVILSTIAAIMDLNDIAL</sequence>
<protein>
    <submittedName>
        <fullName evidence="9">Type II secretion system protein F</fullName>
    </submittedName>
</protein>
<dbReference type="AlphaFoldDB" id="A0A238JKJ3"/>
<evidence type="ECO:0000256" key="2">
    <source>
        <dbReference type="ARBA" id="ARBA00005745"/>
    </source>
</evidence>
<feature type="transmembrane region" description="Helical" evidence="7">
    <location>
        <begin position="374"/>
        <end position="398"/>
    </location>
</feature>
<keyword evidence="10" id="KW-1185">Reference proteome</keyword>
<accession>A0A238JKJ3</accession>
<dbReference type="InterPro" id="IPR018076">
    <property type="entry name" value="T2SS_GspF_dom"/>
</dbReference>
<evidence type="ECO:0000259" key="8">
    <source>
        <dbReference type="Pfam" id="PF00482"/>
    </source>
</evidence>
<comment type="subcellular location">
    <subcellularLocation>
        <location evidence="1">Cell membrane</location>
        <topology evidence="1">Multi-pass membrane protein</topology>
    </subcellularLocation>
</comment>
<comment type="similarity">
    <text evidence="2">Belongs to the GSP F family.</text>
</comment>
<dbReference type="InterPro" id="IPR042094">
    <property type="entry name" value="T2SS_GspF_sf"/>
</dbReference>
<keyword evidence="3" id="KW-1003">Cell membrane</keyword>
<dbReference type="PANTHER" id="PTHR30012">
    <property type="entry name" value="GENERAL SECRETION PATHWAY PROTEIN"/>
    <property type="match status" value="1"/>
</dbReference>
<evidence type="ECO:0000313" key="10">
    <source>
        <dbReference type="Proteomes" id="UP000225972"/>
    </source>
</evidence>
<gene>
    <name evidence="9" type="primary">epsF_3</name>
    <name evidence="9" type="ORF">TRP8649_04596</name>
</gene>
<dbReference type="Pfam" id="PF00482">
    <property type="entry name" value="T2SSF"/>
    <property type="match status" value="2"/>
</dbReference>
<evidence type="ECO:0000256" key="3">
    <source>
        <dbReference type="ARBA" id="ARBA00022475"/>
    </source>
</evidence>